<accession>A0A0F9ACJ8</accession>
<evidence type="ECO:0000313" key="1">
    <source>
        <dbReference type="EMBL" id="KKK69911.1"/>
    </source>
</evidence>
<sequence>MADSDTTAWITRTRARKDIPFHLKNIMVDMIIRNRQVLEQVLGNMELIYLREKKGRKKNG</sequence>
<name>A0A0F9ACJ8_9ZZZZ</name>
<organism evidence="1">
    <name type="scientific">marine sediment metagenome</name>
    <dbReference type="NCBI Taxonomy" id="412755"/>
    <lineage>
        <taxon>unclassified sequences</taxon>
        <taxon>metagenomes</taxon>
        <taxon>ecological metagenomes</taxon>
    </lineage>
</organism>
<protein>
    <submittedName>
        <fullName evidence="1">Uncharacterized protein</fullName>
    </submittedName>
</protein>
<comment type="caution">
    <text evidence="1">The sequence shown here is derived from an EMBL/GenBank/DDBJ whole genome shotgun (WGS) entry which is preliminary data.</text>
</comment>
<dbReference type="AlphaFoldDB" id="A0A0F9ACJ8"/>
<reference evidence="1" key="1">
    <citation type="journal article" date="2015" name="Nature">
        <title>Complex archaea that bridge the gap between prokaryotes and eukaryotes.</title>
        <authorList>
            <person name="Spang A."/>
            <person name="Saw J.H."/>
            <person name="Jorgensen S.L."/>
            <person name="Zaremba-Niedzwiedzka K."/>
            <person name="Martijn J."/>
            <person name="Lind A.E."/>
            <person name="van Eijk R."/>
            <person name="Schleper C."/>
            <person name="Guy L."/>
            <person name="Ettema T.J."/>
        </authorList>
    </citation>
    <scope>NUCLEOTIDE SEQUENCE</scope>
</reference>
<gene>
    <name evidence="1" type="ORF">LCGC14_2929310</name>
</gene>
<proteinExistence type="predicted"/>
<dbReference type="EMBL" id="LAZR01058430">
    <property type="protein sequence ID" value="KKK69911.1"/>
    <property type="molecule type" value="Genomic_DNA"/>
</dbReference>